<feature type="compositionally biased region" description="Low complexity" evidence="1">
    <location>
        <begin position="68"/>
        <end position="81"/>
    </location>
</feature>
<dbReference type="AlphaFoldDB" id="A0A316V116"/>
<feature type="region of interest" description="Disordered" evidence="1">
    <location>
        <begin position="1"/>
        <end position="123"/>
    </location>
</feature>
<dbReference type="OrthoDB" id="1734943at2759"/>
<sequence length="1010" mass="106371">MGFKDHIRVGRHPSPDLLPSPPVTPHDFKAMPAGTDKRGRSAHKDDSALHTQSSANDPDLTGKQPKRSSSFGRSLGGLQSLANGMSRAGESLSRKSTNVEGVNTPNTHAAPTNVMGPPSMPDSSHLAQYSLKLSELVNKAFFPCTAAGASSSPNSSGLGATSSLAGAAKNAAAKTTGTSAFSVPALTSIIYDGKRLPSKAVINEIAMTVVAELEYASSVDPYLLRAVSRQSLKALTMFADRIDSLIVTPSKDSSVLYIPSTAKESVHLPAALEFNLGLISLEWIVEDALERCIEGPPGSIEDGLPHFVSEILTPVRKKMETTILHVVQPLLVNAKASLYSTINKSVLAPFAGFGQNLTPISSANAAAMTPGLMSPGTGPTSPPVAPANSAWLKELEGKVEATRRLLIPRLADRCGQDGEGWFISVAIHTIWKGLLILTSKSLPVPSALLSKFSNGLIAHPIQAFAAEVNKRAPSPAQLTSALKSVSVVGRARKGADTMGTPSGTSTPSNPHLANNTPGATLSVGARAITAHISDLQAFEKLMLRLAAGFGVRKDGIKSGSSPNEYGDDSSDSESDDDDEDELARAALAEALQAIRSTILVAQYLDVQPEAILDATKRTRGRSSQNSNGQISSTLPSEVVHAAKAIPSLLLLQLVYARMPTHLGVFALQAREDGPAEAIVPTPPAAFGYSWTDYERAIAGFAGGQTWSKALGEAWRQDVQEAQVDIQERKEEIEKQFATKSRPIQLSPESLPTVDGTTEATPTPESVLMQRSNASPAMSAGGGSSNDSLPEMMTKSAPDLKSGEAGAASLKPVRSLKDYSPKLGSNAQLQFTQKDRPTWSFIRSASRKVRSVSGSENSSPQKTPDASPPHTPALNATRPVGDVASMDMNGGKVATPQTTSSRKFWRTPSSQGGQSNGAGTGGGFHLPTLNSVRSAVSSRDVHPQIDQNFNAANTMSESERAQEEIRLESECVRLLTRALDAVQIPSRSNSTSVGVSTADANKEVATANAAH</sequence>
<feature type="region of interest" description="Disordered" evidence="1">
    <location>
        <begin position="492"/>
        <end position="518"/>
    </location>
</feature>
<feature type="compositionally biased region" description="Polar residues" evidence="1">
    <location>
        <begin position="851"/>
        <end position="863"/>
    </location>
</feature>
<feature type="compositionally biased region" description="Polar residues" evidence="1">
    <location>
        <begin position="743"/>
        <end position="763"/>
    </location>
</feature>
<feature type="region of interest" description="Disordered" evidence="1">
    <location>
        <begin position="984"/>
        <end position="1010"/>
    </location>
</feature>
<feature type="region of interest" description="Disordered" evidence="1">
    <location>
        <begin position="556"/>
        <end position="581"/>
    </location>
</feature>
<feature type="region of interest" description="Disordered" evidence="1">
    <location>
        <begin position="890"/>
        <end position="921"/>
    </location>
</feature>
<organism evidence="2 3">
    <name type="scientific">Meira miltonrushii</name>
    <dbReference type="NCBI Taxonomy" id="1280837"/>
    <lineage>
        <taxon>Eukaryota</taxon>
        <taxon>Fungi</taxon>
        <taxon>Dikarya</taxon>
        <taxon>Basidiomycota</taxon>
        <taxon>Ustilaginomycotina</taxon>
        <taxon>Exobasidiomycetes</taxon>
        <taxon>Exobasidiales</taxon>
        <taxon>Brachybasidiaceae</taxon>
        <taxon>Meira</taxon>
    </lineage>
</organism>
<name>A0A316V116_9BASI</name>
<feature type="compositionally biased region" description="Low complexity" evidence="1">
    <location>
        <begin position="499"/>
        <end position="508"/>
    </location>
</feature>
<dbReference type="STRING" id="1280837.A0A316V116"/>
<feature type="compositionally biased region" description="Basic and acidic residues" evidence="1">
    <location>
        <begin position="35"/>
        <end position="48"/>
    </location>
</feature>
<dbReference type="EMBL" id="KZ819615">
    <property type="protein sequence ID" value="PWN31240.1"/>
    <property type="molecule type" value="Genomic_DNA"/>
</dbReference>
<feature type="compositionally biased region" description="Polar residues" evidence="1">
    <location>
        <begin position="984"/>
        <end position="998"/>
    </location>
</feature>
<feature type="compositionally biased region" description="Polar residues" evidence="1">
    <location>
        <begin position="94"/>
        <end position="110"/>
    </location>
</feature>
<gene>
    <name evidence="2" type="ORF">FA14DRAFT_30167</name>
</gene>
<evidence type="ECO:0000313" key="3">
    <source>
        <dbReference type="Proteomes" id="UP000245771"/>
    </source>
</evidence>
<feature type="compositionally biased region" description="Acidic residues" evidence="1">
    <location>
        <begin position="565"/>
        <end position="581"/>
    </location>
</feature>
<reference evidence="2 3" key="1">
    <citation type="journal article" date="2018" name="Mol. Biol. Evol.">
        <title>Broad Genomic Sampling Reveals a Smut Pathogenic Ancestry of the Fungal Clade Ustilaginomycotina.</title>
        <authorList>
            <person name="Kijpornyongpan T."/>
            <person name="Mondo S.J."/>
            <person name="Barry K."/>
            <person name="Sandor L."/>
            <person name="Lee J."/>
            <person name="Lipzen A."/>
            <person name="Pangilinan J."/>
            <person name="LaButti K."/>
            <person name="Hainaut M."/>
            <person name="Henrissat B."/>
            <person name="Grigoriev I.V."/>
            <person name="Spatafora J.W."/>
            <person name="Aime M.C."/>
        </authorList>
    </citation>
    <scope>NUCLEOTIDE SEQUENCE [LARGE SCALE GENOMIC DNA]</scope>
    <source>
        <strain evidence="2 3">MCA 3882</strain>
    </source>
</reference>
<accession>A0A316V116</accession>
<proteinExistence type="predicted"/>
<evidence type="ECO:0000313" key="2">
    <source>
        <dbReference type="EMBL" id="PWN31240.1"/>
    </source>
</evidence>
<protein>
    <submittedName>
        <fullName evidence="2">Uncharacterized protein</fullName>
    </submittedName>
</protein>
<dbReference type="RefSeq" id="XP_025351542.1">
    <property type="nucleotide sequence ID" value="XM_025502150.1"/>
</dbReference>
<feature type="region of interest" description="Disordered" evidence="1">
    <location>
        <begin position="743"/>
        <end position="807"/>
    </location>
</feature>
<dbReference type="Proteomes" id="UP000245771">
    <property type="component" value="Unassembled WGS sequence"/>
</dbReference>
<evidence type="ECO:0000256" key="1">
    <source>
        <dbReference type="SAM" id="MobiDB-lite"/>
    </source>
</evidence>
<dbReference type="GeneID" id="37023931"/>
<feature type="region of interest" description="Disordered" evidence="1">
    <location>
        <begin position="844"/>
        <end position="877"/>
    </location>
</feature>
<keyword evidence="3" id="KW-1185">Reference proteome</keyword>
<feature type="compositionally biased region" description="Polar residues" evidence="1">
    <location>
        <begin position="509"/>
        <end position="518"/>
    </location>
</feature>
<dbReference type="InParanoid" id="A0A316V116"/>